<evidence type="ECO:0000256" key="1">
    <source>
        <dbReference type="SAM" id="MobiDB-lite"/>
    </source>
</evidence>
<feature type="compositionally biased region" description="Low complexity" evidence="1">
    <location>
        <begin position="26"/>
        <end position="43"/>
    </location>
</feature>
<sequence>MITASKKSLPGWYESFSTSYSERNHSPPLTSASTAAPTSLSIPAPVPTTTAAYAKGELQDLNGVRPGGRWRVHPSRRVELFQVVVARWTTWRLCQRPRYRGRLTASNVIAGNEERGRATLETGGGNVAVVQGGTKTAAETTVGTCGEGGGCDDVGESSPPKAFDTNHRSRHRTRPRSSGLRVQLVLRNEGRCGGRIEVGETEDDEDDRHATPSTSPSPLQDEGGNGDKLHDGHLWRAWTTCSGADSVVALVIAVQVLGSASTSGVL</sequence>
<dbReference type="Proteomes" id="UP000541558">
    <property type="component" value="Unassembled WGS sequence"/>
</dbReference>
<dbReference type="EMBL" id="JAACJK010000002">
    <property type="protein sequence ID" value="KAF5341023.1"/>
    <property type="molecule type" value="Genomic_DNA"/>
</dbReference>
<feature type="region of interest" description="Disordered" evidence="1">
    <location>
        <begin position="148"/>
        <end position="179"/>
    </location>
</feature>
<gene>
    <name evidence="2" type="ORF">D9611_006114</name>
</gene>
<organism evidence="2 3">
    <name type="scientific">Ephemerocybe angulata</name>
    <dbReference type="NCBI Taxonomy" id="980116"/>
    <lineage>
        <taxon>Eukaryota</taxon>
        <taxon>Fungi</taxon>
        <taxon>Dikarya</taxon>
        <taxon>Basidiomycota</taxon>
        <taxon>Agaricomycotina</taxon>
        <taxon>Agaricomycetes</taxon>
        <taxon>Agaricomycetidae</taxon>
        <taxon>Agaricales</taxon>
        <taxon>Agaricineae</taxon>
        <taxon>Psathyrellaceae</taxon>
        <taxon>Ephemerocybe</taxon>
    </lineage>
</organism>
<reference evidence="2 3" key="1">
    <citation type="journal article" date="2020" name="ISME J.">
        <title>Uncovering the hidden diversity of litter-decomposition mechanisms in mushroom-forming fungi.</title>
        <authorList>
            <person name="Floudas D."/>
            <person name="Bentzer J."/>
            <person name="Ahren D."/>
            <person name="Johansson T."/>
            <person name="Persson P."/>
            <person name="Tunlid A."/>
        </authorList>
    </citation>
    <scope>NUCLEOTIDE SEQUENCE [LARGE SCALE GENOMIC DNA]</scope>
    <source>
        <strain evidence="2 3">CBS 175.51</strain>
    </source>
</reference>
<evidence type="ECO:0000313" key="3">
    <source>
        <dbReference type="Proteomes" id="UP000541558"/>
    </source>
</evidence>
<dbReference type="AlphaFoldDB" id="A0A8H5FLS3"/>
<protein>
    <submittedName>
        <fullName evidence="2">Uncharacterized protein</fullName>
    </submittedName>
</protein>
<feature type="region of interest" description="Disordered" evidence="1">
    <location>
        <begin position="193"/>
        <end position="228"/>
    </location>
</feature>
<feature type="region of interest" description="Disordered" evidence="1">
    <location>
        <begin position="22"/>
        <end position="43"/>
    </location>
</feature>
<accession>A0A8H5FLS3</accession>
<keyword evidence="3" id="KW-1185">Reference proteome</keyword>
<evidence type="ECO:0000313" key="2">
    <source>
        <dbReference type="EMBL" id="KAF5341023.1"/>
    </source>
</evidence>
<comment type="caution">
    <text evidence="2">The sequence shown here is derived from an EMBL/GenBank/DDBJ whole genome shotgun (WGS) entry which is preliminary data.</text>
</comment>
<proteinExistence type="predicted"/>
<name>A0A8H5FLS3_9AGAR</name>